<dbReference type="Proteomes" id="UP000009172">
    <property type="component" value="Unassembled WGS sequence"/>
</dbReference>
<reference evidence="2" key="1">
    <citation type="journal article" date="2012" name="MBio">
        <title>Comparative genome analysis of Trichophyton rubrum and related dermatophytes reveals candidate genes involved in infection.</title>
        <authorList>
            <person name="Martinez D.A."/>
            <person name="Oliver B.G."/>
            <person name="Graeser Y."/>
            <person name="Goldberg J.M."/>
            <person name="Li W."/>
            <person name="Martinez-Rossi N.M."/>
            <person name="Monod M."/>
            <person name="Shelest E."/>
            <person name="Barton R.C."/>
            <person name="Birch E."/>
            <person name="Brakhage A.A."/>
            <person name="Chen Z."/>
            <person name="Gurr S.J."/>
            <person name="Heiman D."/>
            <person name="Heitman J."/>
            <person name="Kosti I."/>
            <person name="Rossi A."/>
            <person name="Saif S."/>
            <person name="Samalova M."/>
            <person name="Saunders C.W."/>
            <person name="Shea T."/>
            <person name="Summerbell R.C."/>
            <person name="Xu J."/>
            <person name="Young S."/>
            <person name="Zeng Q."/>
            <person name="Birren B.W."/>
            <person name="Cuomo C.A."/>
            <person name="White T.C."/>
        </authorList>
    </citation>
    <scope>NUCLEOTIDE SEQUENCE [LARGE SCALE GENOMIC DNA]</scope>
    <source>
        <strain evidence="2">CBS 112818</strain>
    </source>
</reference>
<protein>
    <submittedName>
        <fullName evidence="1">Uncharacterized protein</fullName>
    </submittedName>
</protein>
<accession>F2S5I7</accession>
<name>F2S5I7_TRIT1</name>
<keyword evidence="2" id="KW-1185">Reference proteome</keyword>
<dbReference type="EMBL" id="GG698515">
    <property type="protein sequence ID" value="EGD98836.1"/>
    <property type="molecule type" value="Genomic_DNA"/>
</dbReference>
<organism evidence="1 2">
    <name type="scientific">Trichophyton tonsurans (strain CBS 112818)</name>
    <name type="common">Scalp ringworm fungus</name>
    <dbReference type="NCBI Taxonomy" id="647933"/>
    <lineage>
        <taxon>Eukaryota</taxon>
        <taxon>Fungi</taxon>
        <taxon>Dikarya</taxon>
        <taxon>Ascomycota</taxon>
        <taxon>Pezizomycotina</taxon>
        <taxon>Eurotiomycetes</taxon>
        <taxon>Eurotiomycetidae</taxon>
        <taxon>Onygenales</taxon>
        <taxon>Arthrodermataceae</taxon>
        <taxon>Trichophyton</taxon>
    </lineage>
</organism>
<gene>
    <name evidence="1" type="ORF">TESG_06200</name>
</gene>
<evidence type="ECO:0000313" key="2">
    <source>
        <dbReference type="Proteomes" id="UP000009172"/>
    </source>
</evidence>
<sequence length="154" mass="16813">MSNPQPIRMPARSSTTAGFFKTASHRYGASMSISISSGLVVSFRVKRVSASTPGRGRSSSVAGWDQAIERVQSRGLDLKEDREDGWLGINVPVRAPGTPKVAYYYCVSHIFLPYTPSPLSYAIRPDDKISPAIIVSSSSWFLAARIQLVMAHQP</sequence>
<evidence type="ECO:0000313" key="1">
    <source>
        <dbReference type="EMBL" id="EGD98836.1"/>
    </source>
</evidence>
<proteinExistence type="predicted"/>
<dbReference type="AlphaFoldDB" id="F2S5I7"/>
<dbReference type="HOGENOM" id="CLU_1705536_0_0_1"/>